<dbReference type="OrthoDB" id="5580718at2"/>
<dbReference type="Proteomes" id="UP000438760">
    <property type="component" value="Unassembled WGS sequence"/>
</dbReference>
<evidence type="ECO:0000313" key="2">
    <source>
        <dbReference type="Proteomes" id="UP000438760"/>
    </source>
</evidence>
<dbReference type="InterPro" id="IPR021109">
    <property type="entry name" value="Peptidase_aspartic_dom_sf"/>
</dbReference>
<dbReference type="EMBL" id="WMJX01000032">
    <property type="protein sequence ID" value="MTG98884.1"/>
    <property type="molecule type" value="Genomic_DNA"/>
</dbReference>
<keyword evidence="2" id="KW-1185">Reference proteome</keyword>
<proteinExistence type="predicted"/>
<accession>A0A6I3LLY9</accession>
<comment type="caution">
    <text evidence="1">The sequence shown here is derived from an EMBL/GenBank/DDBJ whole genome shotgun (WGS) entry which is preliminary data.</text>
</comment>
<dbReference type="Pfam" id="PF13650">
    <property type="entry name" value="Asp_protease_2"/>
    <property type="match status" value="1"/>
</dbReference>
<dbReference type="Gene3D" id="2.40.70.10">
    <property type="entry name" value="Acid Proteases"/>
    <property type="match status" value="2"/>
</dbReference>
<evidence type="ECO:0008006" key="3">
    <source>
        <dbReference type="Google" id="ProtNLM"/>
    </source>
</evidence>
<organism evidence="1 2">
    <name type="scientific">Myroides albus</name>
    <dbReference type="NCBI Taxonomy" id="2562892"/>
    <lineage>
        <taxon>Bacteria</taxon>
        <taxon>Pseudomonadati</taxon>
        <taxon>Bacteroidota</taxon>
        <taxon>Flavobacteriia</taxon>
        <taxon>Flavobacteriales</taxon>
        <taxon>Flavobacteriaceae</taxon>
        <taxon>Myroides</taxon>
    </lineage>
</organism>
<dbReference type="RefSeq" id="WP_155092897.1">
    <property type="nucleotide sequence ID" value="NZ_WMJX01000032.1"/>
</dbReference>
<name>A0A6I3LLY9_9FLAO</name>
<gene>
    <name evidence="1" type="ORF">GJV76_12210</name>
</gene>
<sequence>MRNRFAFIIAFSVLLSFVSGFAQTIRLPYHDKGGWMLVDLKVNNKPMTFLFDTGWDGLAIRGSLLEDFYSGGHIGVVDANNVAKQVEVIHVDSMKVGNYTFHHLPFTDLEHFPMLKDPIFDCYQIDGILGNVIYQDKILEIDPVKKEIILQDFNPEVIDRLLQGGFTEVKNLNMGYSPRMIIPVNINNLERYFLLDTGDNSYISMSLDKDILKTLDRDKANKYLTTGSVGAFGMDESLNYTLVSNGNTITIGKHSFKEEEITMSLSENTYQLGVEFIKQFHLIYSPNRGTLFLKKVQDTNVISTLEKVGYGIAYIEGQYRIAAIGEKNKKVKLGDVVLEMDGVSMSNRCDYRKYIQNKKEALF</sequence>
<evidence type="ECO:0000313" key="1">
    <source>
        <dbReference type="EMBL" id="MTG98884.1"/>
    </source>
</evidence>
<dbReference type="AlphaFoldDB" id="A0A6I3LLY9"/>
<reference evidence="1 2" key="1">
    <citation type="submission" date="2019-11" db="EMBL/GenBank/DDBJ databases">
        <title>Genome of Strain BIT-d1.</title>
        <authorList>
            <person name="Yang Y."/>
        </authorList>
    </citation>
    <scope>NUCLEOTIDE SEQUENCE [LARGE SCALE GENOMIC DNA]</scope>
    <source>
        <strain evidence="1 2">BIT-d1</strain>
    </source>
</reference>
<protein>
    <recommendedName>
        <fullName evidence="3">Aspartyl protease</fullName>
    </recommendedName>
</protein>
<dbReference type="SUPFAM" id="SSF50630">
    <property type="entry name" value="Acid proteases"/>
    <property type="match status" value="1"/>
</dbReference>